<gene>
    <name evidence="2" type="ORF">ERS027659_04113</name>
</gene>
<sequence length="86" mass="9902">MLDYLDQQWERVEIAHAFYGLVATQQEPIDDWPLDDLAAEPCYQPELDEHHVACLAPPVNFPVQVRQQTQNPSELPLGRPQAVPRR</sequence>
<evidence type="ECO:0000313" key="3">
    <source>
        <dbReference type="Proteomes" id="UP000050164"/>
    </source>
</evidence>
<reference evidence="2 3" key="1">
    <citation type="submission" date="2015-03" db="EMBL/GenBank/DDBJ databases">
        <authorList>
            <consortium name="Pathogen Informatics"/>
        </authorList>
    </citation>
    <scope>NUCLEOTIDE SEQUENCE [LARGE SCALE GENOMIC DNA]</scope>
    <source>
        <strain evidence="2 3">Bir 185</strain>
    </source>
</reference>
<accession>A0A655AM87</accession>
<dbReference type="AlphaFoldDB" id="A0A655AM87"/>
<evidence type="ECO:0000313" key="2">
    <source>
        <dbReference type="EMBL" id="CKT21971.1"/>
    </source>
</evidence>
<proteinExistence type="predicted"/>
<evidence type="ECO:0000256" key="1">
    <source>
        <dbReference type="SAM" id="MobiDB-lite"/>
    </source>
</evidence>
<feature type="region of interest" description="Disordered" evidence="1">
    <location>
        <begin position="67"/>
        <end position="86"/>
    </location>
</feature>
<organism evidence="2 3">
    <name type="scientific">Mycobacterium tuberculosis</name>
    <dbReference type="NCBI Taxonomy" id="1773"/>
    <lineage>
        <taxon>Bacteria</taxon>
        <taxon>Bacillati</taxon>
        <taxon>Actinomycetota</taxon>
        <taxon>Actinomycetes</taxon>
        <taxon>Mycobacteriales</taxon>
        <taxon>Mycobacteriaceae</taxon>
        <taxon>Mycobacterium</taxon>
        <taxon>Mycobacterium tuberculosis complex</taxon>
    </lineage>
</organism>
<name>A0A655AM87_MYCTX</name>
<protein>
    <submittedName>
        <fullName evidence="2">Uncharacterized protein</fullName>
    </submittedName>
</protein>
<dbReference type="EMBL" id="CNFT01001369">
    <property type="protein sequence ID" value="CKT21971.1"/>
    <property type="molecule type" value="Genomic_DNA"/>
</dbReference>
<dbReference type="Proteomes" id="UP000050164">
    <property type="component" value="Unassembled WGS sequence"/>
</dbReference>